<evidence type="ECO:0000313" key="2">
    <source>
        <dbReference type="Proteomes" id="UP000243205"/>
    </source>
</evidence>
<evidence type="ECO:0000313" key="1">
    <source>
        <dbReference type="EMBL" id="SDE06186.1"/>
    </source>
</evidence>
<dbReference type="EMBL" id="FNAQ01000003">
    <property type="protein sequence ID" value="SDE06186.1"/>
    <property type="molecule type" value="Genomic_DNA"/>
</dbReference>
<dbReference type="STRING" id="57664.SAMN05661003_103132"/>
<accession>A0A1G6ZX20</accession>
<dbReference type="AlphaFoldDB" id="A0A1G6ZX20"/>
<organism evidence="1 2">
    <name type="scientific">Desulfuromonas thiophila</name>
    <dbReference type="NCBI Taxonomy" id="57664"/>
    <lineage>
        <taxon>Bacteria</taxon>
        <taxon>Pseudomonadati</taxon>
        <taxon>Thermodesulfobacteriota</taxon>
        <taxon>Desulfuromonadia</taxon>
        <taxon>Desulfuromonadales</taxon>
        <taxon>Desulfuromonadaceae</taxon>
        <taxon>Desulfuromonas</taxon>
    </lineage>
</organism>
<protein>
    <submittedName>
        <fullName evidence="1">Uncharacterized protein</fullName>
    </submittedName>
</protein>
<name>A0A1G6ZX20_9BACT</name>
<gene>
    <name evidence="1" type="ORF">SAMN05661003_103132</name>
</gene>
<sequence>MRILYSGLFLLSFLLHGCGDDGSCHLNQSLSLSGRVADGYCERALVCLDLNENFICDDNEPSALSDASGGFRLERLEPAWAENAPLVAQIVAGQTLLHEDTGTELAQDDFILSAPPGAYRQLTTDGAVFISPLTTLVHGRLLRHPAMSMEEADLIVRGELGTAASLFRDYLAAAEGDDQPEEYARLQRLGRIVGQSLPGFLARYQQVASETEGSTTIEATAAALAQLAQHAFDYASVEQQTDDNARQQALEALLAGEQPRSVLARWALPFEPISAREALASGYYYLRLDGNPVCRLDLFGATLTNGTYLLDRRTFSFTAATGSWQQRSPEELAGSGLYHLGPNGWVWLTGNSAQHMTIQNDGNLILETVGTGHRRLMHGLLSQDVAGLPLNAFASELGLNLPEDVLFPEGSRYYLGLQTGLDDQYQFFASQPAQAGARLEGLIPPTEAAERSRIIEAYGHELLLRVMRGSAEAPQPVALALLLKDGFVWHGMRFAAVPGQTHGFNQIAAESLLQAYASQANAAAQ</sequence>
<reference evidence="2" key="1">
    <citation type="submission" date="2016-10" db="EMBL/GenBank/DDBJ databases">
        <authorList>
            <person name="Varghese N."/>
            <person name="Submissions S."/>
        </authorList>
    </citation>
    <scope>NUCLEOTIDE SEQUENCE [LARGE SCALE GENOMIC DNA]</scope>
    <source>
        <strain evidence="2">DSM 8987</strain>
    </source>
</reference>
<keyword evidence="2" id="KW-1185">Reference proteome</keyword>
<dbReference type="Proteomes" id="UP000243205">
    <property type="component" value="Unassembled WGS sequence"/>
</dbReference>
<dbReference type="RefSeq" id="WP_092076716.1">
    <property type="nucleotide sequence ID" value="NZ_FNAQ01000003.1"/>
</dbReference>
<dbReference type="OrthoDB" id="9765957at2"/>
<proteinExistence type="predicted"/>